<evidence type="ECO:0000313" key="3">
    <source>
        <dbReference type="Proteomes" id="UP001156666"/>
    </source>
</evidence>
<comment type="caution">
    <text evidence="2">The sequence shown here is derived from an EMBL/GenBank/DDBJ whole genome shotgun (WGS) entry which is preliminary data.</text>
</comment>
<reference evidence="2" key="2">
    <citation type="submission" date="2023-01" db="EMBL/GenBank/DDBJ databases">
        <title>Draft genome sequence of Portibacter lacus strain NBRC 108769.</title>
        <authorList>
            <person name="Sun Q."/>
            <person name="Mori K."/>
        </authorList>
    </citation>
    <scope>NUCLEOTIDE SEQUENCE</scope>
    <source>
        <strain evidence="2">NBRC 108769</strain>
    </source>
</reference>
<evidence type="ECO:0000256" key="1">
    <source>
        <dbReference type="SAM" id="Phobius"/>
    </source>
</evidence>
<reference evidence="2" key="1">
    <citation type="journal article" date="2014" name="Int. J. Syst. Evol. Microbiol.">
        <title>Complete genome sequence of Corynebacterium casei LMG S-19264T (=DSM 44701T), isolated from a smear-ripened cheese.</title>
        <authorList>
            <consortium name="US DOE Joint Genome Institute (JGI-PGF)"/>
            <person name="Walter F."/>
            <person name="Albersmeier A."/>
            <person name="Kalinowski J."/>
            <person name="Ruckert C."/>
        </authorList>
    </citation>
    <scope>NUCLEOTIDE SEQUENCE</scope>
    <source>
        <strain evidence="2">NBRC 108769</strain>
    </source>
</reference>
<gene>
    <name evidence="2" type="ORF">GCM10007940_23500</name>
</gene>
<protein>
    <submittedName>
        <fullName evidence="2">Uncharacterized protein</fullName>
    </submittedName>
</protein>
<feature type="transmembrane region" description="Helical" evidence="1">
    <location>
        <begin position="6"/>
        <end position="24"/>
    </location>
</feature>
<proteinExistence type="predicted"/>
<feature type="transmembrane region" description="Helical" evidence="1">
    <location>
        <begin position="45"/>
        <end position="64"/>
    </location>
</feature>
<accession>A0AA37STD0</accession>
<organism evidence="2 3">
    <name type="scientific">Portibacter lacus</name>
    <dbReference type="NCBI Taxonomy" id="1099794"/>
    <lineage>
        <taxon>Bacteria</taxon>
        <taxon>Pseudomonadati</taxon>
        <taxon>Bacteroidota</taxon>
        <taxon>Saprospiria</taxon>
        <taxon>Saprospirales</taxon>
        <taxon>Haliscomenobacteraceae</taxon>
        <taxon>Portibacter</taxon>
    </lineage>
</organism>
<keyword evidence="1" id="KW-0812">Transmembrane</keyword>
<dbReference type="AlphaFoldDB" id="A0AA37STD0"/>
<sequence length="183" mass="20932">MEWAIWPSLAGGVVITTLLLFIYMTFIYGKFTGKVGDKDNLQRRLIFAFLIVAGFALHAIIFISNDNIKKPEIKEEYSELHPFLRLGIGTILKIDSKLVVTDGQRVKEDYEKMGLKSKKQSLHYKQEDGFTYAIDLRTNDRSEWRNQALAIYFGAMGFNVLRHVGTADHLHISMKCKYLPGAK</sequence>
<name>A0AA37STD0_9BACT</name>
<dbReference type="Proteomes" id="UP001156666">
    <property type="component" value="Unassembled WGS sequence"/>
</dbReference>
<keyword evidence="3" id="KW-1185">Reference proteome</keyword>
<keyword evidence="1" id="KW-0472">Membrane</keyword>
<dbReference type="EMBL" id="BSOH01000014">
    <property type="protein sequence ID" value="GLR17735.1"/>
    <property type="molecule type" value="Genomic_DNA"/>
</dbReference>
<evidence type="ECO:0000313" key="2">
    <source>
        <dbReference type="EMBL" id="GLR17735.1"/>
    </source>
</evidence>
<keyword evidence="1" id="KW-1133">Transmembrane helix</keyword>